<keyword evidence="6" id="KW-0732">Signal</keyword>
<feature type="domain" description="CBM6" evidence="11">
    <location>
        <begin position="84"/>
        <end position="211"/>
    </location>
</feature>
<dbReference type="InterPro" id="IPR018082">
    <property type="entry name" value="AmbAllergen"/>
</dbReference>
<dbReference type="PROSITE" id="PS51175">
    <property type="entry name" value="CBM6"/>
    <property type="match status" value="1"/>
</dbReference>
<organism evidence="12 13">
    <name type="scientific">Marinagarivorans cellulosilyticus</name>
    <dbReference type="NCBI Taxonomy" id="2721545"/>
    <lineage>
        <taxon>Bacteria</taxon>
        <taxon>Pseudomonadati</taxon>
        <taxon>Pseudomonadota</taxon>
        <taxon>Gammaproteobacteria</taxon>
        <taxon>Cellvibrionales</taxon>
        <taxon>Cellvibrionaceae</taxon>
        <taxon>Marinagarivorans</taxon>
    </lineage>
</organism>
<evidence type="ECO:0000313" key="13">
    <source>
        <dbReference type="Proteomes" id="UP001320119"/>
    </source>
</evidence>
<dbReference type="EC" id="4.2.2.2" evidence="4"/>
<keyword evidence="5" id="KW-0479">Metal-binding</keyword>
<evidence type="ECO:0000256" key="3">
    <source>
        <dbReference type="ARBA" id="ARBA00005220"/>
    </source>
</evidence>
<dbReference type="InterPro" id="IPR008979">
    <property type="entry name" value="Galactose-bd-like_sf"/>
</dbReference>
<comment type="subcellular location">
    <subcellularLocation>
        <location evidence="9">Secreted</location>
    </subcellularLocation>
</comment>
<feature type="region of interest" description="Disordered" evidence="10">
    <location>
        <begin position="525"/>
        <end position="565"/>
    </location>
</feature>
<keyword evidence="8 9" id="KW-0456">Lyase</keyword>
<comment type="cofactor">
    <cofactor evidence="2">
        <name>Ca(2+)</name>
        <dbReference type="ChEBI" id="CHEBI:29108"/>
    </cofactor>
</comment>
<evidence type="ECO:0000256" key="2">
    <source>
        <dbReference type="ARBA" id="ARBA00001913"/>
    </source>
</evidence>
<dbReference type="PRINTS" id="PR00807">
    <property type="entry name" value="AMBALLERGEN"/>
</dbReference>
<dbReference type="InterPro" id="IPR011050">
    <property type="entry name" value="Pectin_lyase_fold/virulence"/>
</dbReference>
<evidence type="ECO:0000256" key="5">
    <source>
        <dbReference type="ARBA" id="ARBA00022723"/>
    </source>
</evidence>
<dbReference type="Pfam" id="PF00544">
    <property type="entry name" value="Pectate_lyase_4"/>
    <property type="match status" value="1"/>
</dbReference>
<feature type="compositionally biased region" description="Basic and acidic residues" evidence="10">
    <location>
        <begin position="525"/>
        <end position="537"/>
    </location>
</feature>
<dbReference type="RefSeq" id="WP_236981830.1">
    <property type="nucleotide sequence ID" value="NZ_AP023086.1"/>
</dbReference>
<proteinExistence type="inferred from homology"/>
<dbReference type="SMART" id="SM00656">
    <property type="entry name" value="Amb_all"/>
    <property type="match status" value="1"/>
</dbReference>
<name>A0AAN1WHU0_9GAMM</name>
<dbReference type="InterPro" id="IPR012334">
    <property type="entry name" value="Pectin_lyas_fold"/>
</dbReference>
<dbReference type="SUPFAM" id="SSF51126">
    <property type="entry name" value="Pectin lyase-like"/>
    <property type="match status" value="1"/>
</dbReference>
<reference evidence="12 13" key="1">
    <citation type="journal article" date="2022" name="IScience">
        <title>An ultrasensitive nanofiber-based assay for enzymatic hydrolysis and deep-sea microbial degradation of cellulose.</title>
        <authorList>
            <person name="Tsudome M."/>
            <person name="Tachioka M."/>
            <person name="Miyazaki M."/>
            <person name="Uchimura K."/>
            <person name="Tsuda M."/>
            <person name="Takaki Y."/>
            <person name="Deguchi S."/>
        </authorList>
    </citation>
    <scope>NUCLEOTIDE SEQUENCE [LARGE SCALE GENOMIC DNA]</scope>
    <source>
        <strain evidence="12 13">GE09</strain>
    </source>
</reference>
<evidence type="ECO:0000313" key="12">
    <source>
        <dbReference type="EMBL" id="BCD97867.1"/>
    </source>
</evidence>
<evidence type="ECO:0000256" key="1">
    <source>
        <dbReference type="ARBA" id="ARBA00000695"/>
    </source>
</evidence>
<dbReference type="InterPro" id="IPR002022">
    <property type="entry name" value="Pec_lyase"/>
</dbReference>
<evidence type="ECO:0000259" key="11">
    <source>
        <dbReference type="PROSITE" id="PS51175"/>
    </source>
</evidence>
<evidence type="ECO:0000256" key="4">
    <source>
        <dbReference type="ARBA" id="ARBA00012272"/>
    </source>
</evidence>
<sequence>MNVRIIAALGCTLALASCDGNDISSSSAPSPTSSSPSNVASSSVSVVPSSSAVFSSSSSLASSISSASLSSVASSSPAAPQNTITIEEGSNAICSATGVIESNHAGFGGAGFFNGDNTVGAGITYSVKTADNGNATLQIRYANGSGSARNATVSINDGAGGATDVSFSTTGEWSNWQTLNTTVFLNAGDNTITINSAAAEGLANIDAITLSGSEIAAGSCDGVETSSSPNTASSTSNSSSGGVITPPPGAKADPSMGGYANIAGHGLSTTTGGDGGRTVSVSNYADLARYALSDEVLIIKVSGTIKAPADVKMMDVKSNKTIIGQGSGATIDGFGFDVNGWLPEQIAAFGKTCSPDKKNSFTPTSNVIIRNLIFKNAADDSINIQCYSHHVWVDHNTFYAAYDGSVDTKRGSDLVTISFNKFSQTGKTSLVGHSDNNGDQDSGYLRVTYHHNWFDRPNNRTPRVRFGHVHTYNNYYDNNDSCMRIGPGGKIYAEANYVKDAGKILKASENEGSLTWTSSNIWDKNEFGDVGSDKLDADQSVQKPPYSSNVGPAPTSPPPAGAGRL</sequence>
<dbReference type="Gene3D" id="2.160.20.10">
    <property type="entry name" value="Single-stranded right-handed beta-helix, Pectin lyase-like"/>
    <property type="match status" value="1"/>
</dbReference>
<dbReference type="GO" id="GO:0000272">
    <property type="term" value="P:polysaccharide catabolic process"/>
    <property type="evidence" value="ECO:0007669"/>
    <property type="project" value="UniProtKB-KW"/>
</dbReference>
<dbReference type="SUPFAM" id="SSF49785">
    <property type="entry name" value="Galactose-binding domain-like"/>
    <property type="match status" value="1"/>
</dbReference>
<evidence type="ECO:0000256" key="8">
    <source>
        <dbReference type="ARBA" id="ARBA00023239"/>
    </source>
</evidence>
<evidence type="ECO:0000256" key="10">
    <source>
        <dbReference type="SAM" id="MobiDB-lite"/>
    </source>
</evidence>
<dbReference type="PROSITE" id="PS51257">
    <property type="entry name" value="PROKAR_LIPOPROTEIN"/>
    <property type="match status" value="1"/>
</dbReference>
<feature type="compositionally biased region" description="Polar residues" evidence="10">
    <location>
        <begin position="539"/>
        <end position="550"/>
    </location>
</feature>
<keyword evidence="7" id="KW-0106">Calcium</keyword>
<comment type="pathway">
    <text evidence="3">Glycan metabolism; pectin degradation; 2-dehydro-3-deoxy-D-gluconate from pectin: step 2/5.</text>
</comment>
<dbReference type="Proteomes" id="UP001320119">
    <property type="component" value="Chromosome"/>
</dbReference>
<gene>
    <name evidence="12" type="ORF">MARGE09_P2068</name>
</gene>
<dbReference type="GO" id="GO:0030570">
    <property type="term" value="F:pectate lyase activity"/>
    <property type="evidence" value="ECO:0007669"/>
    <property type="project" value="UniProtKB-EC"/>
</dbReference>
<dbReference type="KEGG" id="marq:MARGE09_P2068"/>
<dbReference type="InterPro" id="IPR045032">
    <property type="entry name" value="PEL"/>
</dbReference>
<dbReference type="GO" id="GO:0005576">
    <property type="term" value="C:extracellular region"/>
    <property type="evidence" value="ECO:0007669"/>
    <property type="project" value="UniProtKB-SubCell"/>
</dbReference>
<evidence type="ECO:0000256" key="9">
    <source>
        <dbReference type="RuleBase" id="RU361173"/>
    </source>
</evidence>
<keyword evidence="13" id="KW-1185">Reference proteome</keyword>
<dbReference type="GO" id="GO:0046872">
    <property type="term" value="F:metal ion binding"/>
    <property type="evidence" value="ECO:0007669"/>
    <property type="project" value="UniProtKB-KW"/>
</dbReference>
<dbReference type="Pfam" id="PF03422">
    <property type="entry name" value="CBM_6"/>
    <property type="match status" value="1"/>
</dbReference>
<dbReference type="EMBL" id="AP023086">
    <property type="protein sequence ID" value="BCD97867.1"/>
    <property type="molecule type" value="Genomic_DNA"/>
</dbReference>
<protein>
    <recommendedName>
        <fullName evidence="4">pectate lyase</fullName>
        <ecNumber evidence="4">4.2.2.2</ecNumber>
    </recommendedName>
</protein>
<dbReference type="PANTHER" id="PTHR31683:SF18">
    <property type="entry name" value="PECTATE LYASE 21-RELATED"/>
    <property type="match status" value="1"/>
</dbReference>
<comment type="catalytic activity">
    <reaction evidence="1">
        <text>Eliminative cleavage of (1-&gt;4)-alpha-D-galacturonan to give oligosaccharides with 4-deoxy-alpha-D-galact-4-enuronosyl groups at their non-reducing ends.</text>
        <dbReference type="EC" id="4.2.2.2"/>
    </reaction>
</comment>
<evidence type="ECO:0000256" key="7">
    <source>
        <dbReference type="ARBA" id="ARBA00022837"/>
    </source>
</evidence>
<comment type="similarity">
    <text evidence="9">Belongs to the polysaccharide lyase 1 family.</text>
</comment>
<feature type="region of interest" description="Disordered" evidence="10">
    <location>
        <begin position="219"/>
        <end position="257"/>
    </location>
</feature>
<accession>A0AAN1WHU0</accession>
<dbReference type="Gene3D" id="2.60.120.260">
    <property type="entry name" value="Galactose-binding domain-like"/>
    <property type="match status" value="1"/>
</dbReference>
<dbReference type="GO" id="GO:0030246">
    <property type="term" value="F:carbohydrate binding"/>
    <property type="evidence" value="ECO:0007669"/>
    <property type="project" value="InterPro"/>
</dbReference>
<keyword evidence="9" id="KW-0964">Secreted</keyword>
<evidence type="ECO:0000256" key="6">
    <source>
        <dbReference type="ARBA" id="ARBA00022729"/>
    </source>
</evidence>
<keyword evidence="9" id="KW-0119">Carbohydrate metabolism</keyword>
<feature type="compositionally biased region" description="Pro residues" evidence="10">
    <location>
        <begin position="554"/>
        <end position="565"/>
    </location>
</feature>
<dbReference type="AlphaFoldDB" id="A0AAN1WHU0"/>
<dbReference type="PANTHER" id="PTHR31683">
    <property type="entry name" value="PECTATE LYASE 18-RELATED"/>
    <property type="match status" value="1"/>
</dbReference>
<keyword evidence="9" id="KW-0624">Polysaccharide degradation</keyword>
<dbReference type="InterPro" id="IPR005084">
    <property type="entry name" value="CBM6"/>
</dbReference>
<feature type="compositionally biased region" description="Low complexity" evidence="10">
    <location>
        <begin position="225"/>
        <end position="240"/>
    </location>
</feature>